<feature type="region of interest" description="Disordered" evidence="1">
    <location>
        <begin position="13"/>
        <end position="213"/>
    </location>
</feature>
<feature type="compositionally biased region" description="Low complexity" evidence="1">
    <location>
        <begin position="383"/>
        <end position="459"/>
    </location>
</feature>
<feature type="compositionally biased region" description="Polar residues" evidence="1">
    <location>
        <begin position="288"/>
        <end position="298"/>
    </location>
</feature>
<feature type="compositionally biased region" description="Polar residues" evidence="1">
    <location>
        <begin position="965"/>
        <end position="978"/>
    </location>
</feature>
<accession>A0A066WM67</accession>
<dbReference type="AlphaFoldDB" id="A0A066WM67"/>
<keyword evidence="3" id="KW-1185">Reference proteome</keyword>
<name>A0A066WM67_TILAU</name>
<dbReference type="Proteomes" id="UP000027361">
    <property type="component" value="Unassembled WGS sequence"/>
</dbReference>
<feature type="region of interest" description="Disordered" evidence="1">
    <location>
        <begin position="234"/>
        <end position="367"/>
    </location>
</feature>
<feature type="region of interest" description="Disordered" evidence="1">
    <location>
        <begin position="960"/>
        <end position="1005"/>
    </location>
</feature>
<evidence type="ECO:0000313" key="2">
    <source>
        <dbReference type="EMBL" id="KDN52094.1"/>
    </source>
</evidence>
<feature type="region of interest" description="Disordered" evidence="1">
    <location>
        <begin position="381"/>
        <end position="459"/>
    </location>
</feature>
<evidence type="ECO:0000313" key="3">
    <source>
        <dbReference type="Proteomes" id="UP000027361"/>
    </source>
</evidence>
<feature type="region of interest" description="Disordered" evidence="1">
    <location>
        <begin position="480"/>
        <end position="552"/>
    </location>
</feature>
<dbReference type="HOGENOM" id="CLU_270761_0_0_1"/>
<dbReference type="OrthoDB" id="2530523at2759"/>
<dbReference type="InParanoid" id="A0A066WM67"/>
<reference evidence="2 3" key="1">
    <citation type="submission" date="2014-05" db="EMBL/GenBank/DDBJ databases">
        <title>Draft genome sequence of a rare smut relative, Tilletiaria anomala UBC 951.</title>
        <authorList>
            <consortium name="DOE Joint Genome Institute"/>
            <person name="Toome M."/>
            <person name="Kuo A."/>
            <person name="Henrissat B."/>
            <person name="Lipzen A."/>
            <person name="Tritt A."/>
            <person name="Yoshinaga Y."/>
            <person name="Zane M."/>
            <person name="Barry K."/>
            <person name="Grigoriev I.V."/>
            <person name="Spatafora J.W."/>
            <person name="Aimea M.C."/>
        </authorList>
    </citation>
    <scope>NUCLEOTIDE SEQUENCE [LARGE SCALE GENOMIC DNA]</scope>
    <source>
        <strain evidence="2 3">UBC 951</strain>
    </source>
</reference>
<feature type="region of interest" description="Disordered" evidence="1">
    <location>
        <begin position="875"/>
        <end position="932"/>
    </location>
</feature>
<dbReference type="GeneID" id="25267436"/>
<dbReference type="OMA" id="THGECPK"/>
<protein>
    <submittedName>
        <fullName evidence="2">Uncharacterized protein</fullName>
    </submittedName>
</protein>
<dbReference type="RefSeq" id="XP_013244888.1">
    <property type="nucleotide sequence ID" value="XM_013389434.1"/>
</dbReference>
<sequence>MSTPLVTSHVVLNGIGESGDDNPSIAGGATPNALSSSAASTSGSVAQAITTSSPATAASTLTVPPLSASIADGGANDGREQDALAPLAADSQVQDGPVPPAHVTADEGNSEDTTAASVDPLDGEASPSQSDLFSPSSSAEMAAQSPVPPQPPEPSRTELVEDKAIATGRPSSSDGVKKAEEADKKHNSAVATHEHEPSGRIPDFPDPLASASWTLPRTDVDDITLDGVIAEIAQGELSQGTEQDDKATDEVGNTPTSLDPSNNSSANQLPVNESSKAEEIVDEAPQSAVGQSAIQLPTASEAGPITYSPEYQAVEITPTPQSSAVPEAEGPIKTSPVVASQVSPIANAASTSEGAPSATQSGDSDVSAAPVFESAAVKLTLGPPTTTAPASVAASTSTSTTVSAFAHGPASSPASTPASASVSAPTTASTAAATEPTAIAPPTLASKAPSLPSSSATSHAAVPHPATIVTSTHDLTTSAAPAASVSASGSVRGAPTPTDLSTSVSAVPSAAGASAAAEGNTNATVNQAPVATTARGASSVVEEGRALEPSPEEAKLQSQVAVLLKINKEILRACVAMQNTGRISIPLNMDLTHRLQSNLSFLAFCAEKSMQGQNPAALAKPVLPRLDLIQDSSLPPESELPLLYKQLQALFRIEFLALQQSEVAKGKKRAAPEAQNESQALEANKRQATLANGYASQMGVASGPSATAPNYPGQMQHAMQGGAITNTHMPGQQQMPPDVGARLQQQALQPHQPGTSDQRIWRGQHQYLGNPPSSPGTIVHTRSLSQSQEVVPGASTAGSQVTQQLQAQAQGLPLYPAPAQAQSPTQVFSPNAANNYAMLQTHLRGQPQALVSYLEQNVPNFRNLPLQSQLSQMAAMQNSAAQRHRQAQLMQAQKRASAESPPPAQSPYGTPPASSAMQQPYPGVSGSPSNMPAKAIAQRSFTPSPRMAPAHASVVGMAALASDGSRPSTPRQAMSNMPSALPGSATNVPGARARGPSSASVHSDFSGAHVATNSPLRQTVSPAPISQSPVLYPMAAPVGGMSSTSQPFNIPATASAMQQMFAQQGHLVPANQQGQAQGQSQAGYVQSPASIAAMLQQQQQQRVMSSQQPLGAGGMMPGNFAQGTMNPGMLSGGYPSAFQSAGQQPQQAQGVPFGGLNPQQLQQQQQNMMPGTQFANPFAAIGSPARASSLLQGDPNGWQQN</sequence>
<organism evidence="2 3">
    <name type="scientific">Tilletiaria anomala (strain ATCC 24038 / CBS 436.72 / UBC 951)</name>
    <dbReference type="NCBI Taxonomy" id="1037660"/>
    <lineage>
        <taxon>Eukaryota</taxon>
        <taxon>Fungi</taxon>
        <taxon>Dikarya</taxon>
        <taxon>Basidiomycota</taxon>
        <taxon>Ustilaginomycotina</taxon>
        <taxon>Exobasidiomycetes</taxon>
        <taxon>Georgefischeriales</taxon>
        <taxon>Tilletiariaceae</taxon>
        <taxon>Tilletiaria</taxon>
    </lineage>
</organism>
<evidence type="ECO:0000256" key="1">
    <source>
        <dbReference type="SAM" id="MobiDB-lite"/>
    </source>
</evidence>
<feature type="compositionally biased region" description="Polar residues" evidence="1">
    <location>
        <begin position="251"/>
        <end position="274"/>
    </location>
</feature>
<feature type="compositionally biased region" description="Low complexity" evidence="1">
    <location>
        <begin position="480"/>
        <end position="523"/>
    </location>
</feature>
<feature type="compositionally biased region" description="Basic and acidic residues" evidence="1">
    <location>
        <begin position="155"/>
        <end position="164"/>
    </location>
</feature>
<comment type="caution">
    <text evidence="2">The sequence shown here is derived from an EMBL/GenBank/DDBJ whole genome shotgun (WGS) entry which is preliminary data.</text>
</comment>
<feature type="compositionally biased region" description="Low complexity" evidence="1">
    <location>
        <begin position="29"/>
        <end position="65"/>
    </location>
</feature>
<dbReference type="EMBL" id="JMSN01000014">
    <property type="protein sequence ID" value="KDN52094.1"/>
    <property type="molecule type" value="Genomic_DNA"/>
</dbReference>
<feature type="compositionally biased region" description="Basic and acidic residues" evidence="1">
    <location>
        <begin position="175"/>
        <end position="198"/>
    </location>
</feature>
<proteinExistence type="predicted"/>
<feature type="compositionally biased region" description="Low complexity" evidence="1">
    <location>
        <begin position="126"/>
        <end position="138"/>
    </location>
</feature>
<feature type="region of interest" description="Disordered" evidence="1">
    <location>
        <begin position="1138"/>
        <end position="1166"/>
    </location>
</feature>
<gene>
    <name evidence="2" type="ORF">K437DRAFT_39944</name>
</gene>
<feature type="compositionally biased region" description="Polar residues" evidence="1">
    <location>
        <begin position="337"/>
        <end position="364"/>
    </location>
</feature>